<dbReference type="SMART" id="SM00822">
    <property type="entry name" value="PKS_KR"/>
    <property type="match status" value="1"/>
</dbReference>
<dbReference type="SMART" id="SM00827">
    <property type="entry name" value="PKS_AT"/>
    <property type="match status" value="1"/>
</dbReference>
<dbReference type="GO" id="GO:0004312">
    <property type="term" value="F:fatty acid synthase activity"/>
    <property type="evidence" value="ECO:0007669"/>
    <property type="project" value="TreeGrafter"/>
</dbReference>
<keyword evidence="10" id="KW-1185">Reference proteome</keyword>
<dbReference type="Gene3D" id="3.40.47.10">
    <property type="match status" value="1"/>
</dbReference>
<dbReference type="Pfam" id="PF02801">
    <property type="entry name" value="Ketoacyl-synt_C"/>
    <property type="match status" value="1"/>
</dbReference>
<evidence type="ECO:0000256" key="4">
    <source>
        <dbReference type="PROSITE-ProRule" id="PRU01363"/>
    </source>
</evidence>
<evidence type="ECO:0000256" key="1">
    <source>
        <dbReference type="ARBA" id="ARBA00022450"/>
    </source>
</evidence>
<dbReference type="InterPro" id="IPR020841">
    <property type="entry name" value="PKS_Beta-ketoAc_synthase_dom"/>
</dbReference>
<dbReference type="PANTHER" id="PTHR43775">
    <property type="entry name" value="FATTY ACID SYNTHASE"/>
    <property type="match status" value="1"/>
</dbReference>
<dbReference type="SMART" id="SM00823">
    <property type="entry name" value="PKS_PP"/>
    <property type="match status" value="1"/>
</dbReference>
<evidence type="ECO:0000313" key="9">
    <source>
        <dbReference type="EMBL" id="PVD34020.1"/>
    </source>
</evidence>
<dbReference type="InterPro" id="IPR013968">
    <property type="entry name" value="PKS_KR"/>
</dbReference>
<reference evidence="9 10" key="1">
    <citation type="submission" date="2018-04" db="EMBL/GenBank/DDBJ databases">
        <title>The genome of golden apple snail Pomacea canaliculata provides insight into stress tolerance and invasive adaptation.</title>
        <authorList>
            <person name="Liu C."/>
            <person name="Liu B."/>
            <person name="Ren Y."/>
            <person name="Zhang Y."/>
            <person name="Wang H."/>
            <person name="Li S."/>
            <person name="Jiang F."/>
            <person name="Yin L."/>
            <person name="Zhang G."/>
            <person name="Qian W."/>
            <person name="Fan W."/>
        </authorList>
    </citation>
    <scope>NUCLEOTIDE SEQUENCE [LARGE SCALE GENOMIC DNA]</scope>
    <source>
        <strain evidence="9">SZHN2017</strain>
        <tissue evidence="9">Muscle</tissue>
    </source>
</reference>
<evidence type="ECO:0000256" key="5">
    <source>
        <dbReference type="SAM" id="MobiDB-lite"/>
    </source>
</evidence>
<dbReference type="Gene3D" id="3.30.70.3290">
    <property type="match status" value="1"/>
</dbReference>
<dbReference type="PROSITE" id="PS50075">
    <property type="entry name" value="CARRIER"/>
    <property type="match status" value="1"/>
</dbReference>
<feature type="active site" description="Proton acceptor; for dehydratase activity" evidence="4">
    <location>
        <position position="960"/>
    </location>
</feature>
<protein>
    <submittedName>
        <fullName evidence="9">Uncharacterized protein</fullName>
    </submittedName>
</protein>
<dbReference type="InterPro" id="IPR020806">
    <property type="entry name" value="PKS_PP-bd"/>
</dbReference>
<dbReference type="Gene3D" id="1.10.1200.10">
    <property type="entry name" value="ACP-like"/>
    <property type="match status" value="1"/>
</dbReference>
<dbReference type="SUPFAM" id="SSF53901">
    <property type="entry name" value="Thiolase-like"/>
    <property type="match status" value="1"/>
</dbReference>
<comment type="caution">
    <text evidence="9">The sequence shown here is derived from an EMBL/GenBank/DDBJ whole genome shotgun (WGS) entry which is preliminary data.</text>
</comment>
<dbReference type="PANTHER" id="PTHR43775:SF37">
    <property type="entry name" value="SI:DKEY-61P9.11"/>
    <property type="match status" value="1"/>
</dbReference>
<feature type="compositionally biased region" description="Basic and acidic residues" evidence="5">
    <location>
        <begin position="2117"/>
        <end position="2127"/>
    </location>
</feature>
<dbReference type="Pfam" id="PF00550">
    <property type="entry name" value="PP-binding"/>
    <property type="match status" value="1"/>
</dbReference>
<gene>
    <name evidence="9" type="ORF">C0Q70_05282</name>
</gene>
<dbReference type="PROSITE" id="PS00606">
    <property type="entry name" value="KS3_1"/>
    <property type="match status" value="1"/>
</dbReference>
<evidence type="ECO:0000259" key="7">
    <source>
        <dbReference type="PROSITE" id="PS52004"/>
    </source>
</evidence>
<organism evidence="9 10">
    <name type="scientific">Pomacea canaliculata</name>
    <name type="common">Golden apple snail</name>
    <dbReference type="NCBI Taxonomy" id="400727"/>
    <lineage>
        <taxon>Eukaryota</taxon>
        <taxon>Metazoa</taxon>
        <taxon>Spiralia</taxon>
        <taxon>Lophotrochozoa</taxon>
        <taxon>Mollusca</taxon>
        <taxon>Gastropoda</taxon>
        <taxon>Caenogastropoda</taxon>
        <taxon>Architaenioglossa</taxon>
        <taxon>Ampullarioidea</taxon>
        <taxon>Ampullariidae</taxon>
        <taxon>Pomacea</taxon>
    </lineage>
</organism>
<dbReference type="Pfam" id="PF00109">
    <property type="entry name" value="ketoacyl-synt"/>
    <property type="match status" value="1"/>
</dbReference>
<feature type="active site" description="Proton donor; for dehydratase activity" evidence="4">
    <location>
        <position position="1125"/>
    </location>
</feature>
<keyword evidence="2" id="KW-0597">Phosphoprotein</keyword>
<dbReference type="InterPro" id="IPR042104">
    <property type="entry name" value="PKS_dehydratase_sf"/>
</dbReference>
<dbReference type="InterPro" id="IPR032821">
    <property type="entry name" value="PKS_assoc"/>
</dbReference>
<dbReference type="SUPFAM" id="SSF47336">
    <property type="entry name" value="ACP-like"/>
    <property type="match status" value="1"/>
</dbReference>
<name>A0A2T7PKT4_POMCA</name>
<dbReference type="Gene3D" id="3.30.559.10">
    <property type="entry name" value="Chloramphenicol acetyltransferase-like domain"/>
    <property type="match status" value="1"/>
</dbReference>
<dbReference type="Gene3D" id="3.40.50.720">
    <property type="entry name" value="NAD(P)-binding Rossmann-like Domain"/>
    <property type="match status" value="2"/>
</dbReference>
<dbReference type="InterPro" id="IPR014043">
    <property type="entry name" value="Acyl_transferase_dom"/>
</dbReference>
<dbReference type="InterPro" id="IPR036291">
    <property type="entry name" value="NAD(P)-bd_dom_sf"/>
</dbReference>
<dbReference type="InterPro" id="IPR023213">
    <property type="entry name" value="CAT-like_dom_sf"/>
</dbReference>
<dbReference type="GO" id="GO:0031177">
    <property type="term" value="F:phosphopantetheine binding"/>
    <property type="evidence" value="ECO:0007669"/>
    <property type="project" value="InterPro"/>
</dbReference>
<dbReference type="PROSITE" id="PS52004">
    <property type="entry name" value="KS3_2"/>
    <property type="match status" value="1"/>
</dbReference>
<accession>A0A2T7PKT4</accession>
<dbReference type="InterPro" id="IPR014031">
    <property type="entry name" value="Ketoacyl_synth_C"/>
</dbReference>
<sequence>MCGGRRGAGNGRKRKDRHGFCKRFSDTDWGQVWTESCPQIIMDGAADDDAMAIVGIGCKVPGAENIREFWRLLLKGENHIVEIPSTRWNAEACYDSDPLALGKSYVMRAGLVSGPDEFDNKLYSINDFEAGEMDPQQRFVLDCTIMAMEDAGITRAQLAGSNTGVFMGVMNSDHRTLFTAQCSNISNYTVTGISNSVIAARVSYVLDLRGPCLVLDTACSSSLIAIHLGCQAIRTGDCDVAICGGVNYFGLPDVFVHLSKARMISPSGQCHSFSHRADGYTRGEGCGVVILKRLRDAVRDGDNIWATIYTGVNQDGHTVAPITAPSGLQQIRLLEHIYSNLDIDVSGIDYIEAHGTGTVAGDPVEVNSLGEFFTGSTTPRTRYIGSVKTNIGHLESAAGVVGIIKVLLMMKNQKIVPSLHCDVPNPKIRFDEFLLKVPKEVVDWSNPVKMACCNSFGFGGSNGHALLRFYRKPVMSTEKSRVRRPCVVCFSAMSHKSLRAMMEELFVDPTVPRLSVHDISYTSTVRRDHYLLRHACVVEDVQELLGAIQEEITRDTDPTPVLRRPRVVFVFCGMGTAWPGMCTDLVDHLPVFRDVMLKVEQYLQPLVNWSLTDRLKQESTFDDPEFTPIAIFACQVALAAVWRDLGVEVGCVVGQSVGEVAAAHVAGCLGLEEAVRVVYHRTRLLAGVTGGKMTIVRNVAVEKVRGILAKYLGRASISLQYSALACCISADADVMPDVKADLTEQLRAHNEGMQLLDLDVCVAYHSHHVDATKQSLADALEGLSATLPRIPFASSVTGDWMTTEPGVQYWVDNLREPVLFDLAVQRSRDSAPHTVFLEIGPKPTLKAHLSDIFPKESVTAVASMQSKPEYKMFLKAVVDLYTLGVDVTWKNMPTQGHQVTDIPRYVFDKKKNLAKTEIAITALGGVDEGRRIHPYTYPVLNSNSFKLVISPLVCKFIYDHIISGRIVVPGAFYAEAGFAISKQLRHRGFQAVSVSADFIQAMTISKDDVTDIDVHEAEKSEDQWSFKIVKDNRLLASLHLATVGGAGCSPVQMVNVEHLRGRCTKFIAKDAIYRVLRQSGFQYGDSFRLLDHAYTNSTECLALIKLTRTIQEELAGTTIHPCILDCSLQSSLVISDPDVGHNLLPTSLGRLTVQRPMEAAMLVHTTLKLKNRGKNYYHLRLLSLQGHVIAELDDLEVSIITETHQRSLPDVFRMVWTPKLPLPDPEVTRDEKTLLILSDQETNGSPSPRQIHVTYTGVDFRTGLHQHVQKTLTSNKGADACILLFSKPFSDVADADDVDADILTFTFLLKGVVQVASDLSLSMPIFVCTCGAWPSDSQSHVTSPVNPTATALWGLVRSVVRERLYPRLVAVDLQLPPADLTPALVQRVFEVLVTSPDLRNYPEILVDKSWIFVNHLIVQDADTPIPQYRNTSADRNRTAVLLSRDPSAVVAPVIVHRSLDKRSCDTDHVTISSQVFALQTPALVHLKMRYEHLPVANPSLVGGYAVFSVEVLGQAVPTTGNKPGETVVACYPMTVATRVVVPASTTLPSTLLPNYQPGDLSTLIVIFQLLAQVSTPGVTIVSSRRTQSLAHLAESLLLTRKCGKDCFVVSVTMSEQLSTTPTLRDTIVSLTLLDGAAIAEMAPRWPNARYLVTCSGLVDGETKACAAMLLPDLDIRVVDTQTLFQSTSLRKVVPEVTKAIKKLGPEVARMTAALHEECGTSDDSPYTDGITDLAQMLTFRRWEMGQPQVNVGPDELFRKDACYLVVGGLTGLGWLCVQYLAQRGAGYIAILNRRQPSAESLSDMATLSASFTCHIRAFQGDVTSLQSLSTVMQQMQTEFSNIPLKGVFFGAAVTEDKSFLSMDVTSFDKALSPKVRGICNLHRLSRDLELDYFVMHSSVGSVIGNGGQTNYTAGNAFMDGMAHFRRQQGLAGQTLNWGALDLGLLHKNSLARQILESQGFIFMSKDEILSMLTPMLMLNWPQCSPMKIDIEKLTQRMNRDGMLPLRSRLEKILKSSTRQVEMSDNLLHEVQGARHLDVDHRKSLYENYIRFLAAQALSMDARAISPTASLIDMGMDSIVAMTMMNQIHRDTSCQLPVVLFVTGGPTVLSLAEALTEASKDEARRTEEMSSGDNGYNSSTTTKNSNNSINAKEIVSRDHLGPVIVEVKEKNPAEDRGSWEATPQETQGLRWYEQHPGIRSVFHGTVDVLLPPGFADLTRVRSAIMAARRRHPATHAVFVEGLADGKDWLTTLADEADVTLTTVADVENATSEKLRMLTHETFDLRREPPLRFILVLLSKPLLRMVFHKVAFDFHAALTFARDLRKFLIFPSNIATSANDTSLPRRPSVISTEQMTLLTSSKARATQFWQPLLRKTPAPVTLSSPPVNKADTGGSTHKTVTVDVSKSLVQAVRQYVSKRQLFLLGLVATSHQIVLHALTGKKVIPLVFPLNLRLVFNLLPGGVASLLSDGSSDVPLVAEFGHKNKLKMRPTLQSFVADNCLHILQCLDNGLLPFTMLDALTGQAMTYLHACAHGIAIEQTGGAVSEGHTTVSQDKDQGTALEVISEDSLEDIIPLPMDVETNLFVHHDFSRDLVRLKLAYRADVITRRRAEVIAHALIYVMDHVTTQPDVKLQAFVRQVRKFCRLGEGKNRKEL</sequence>
<dbReference type="Gene3D" id="3.10.129.110">
    <property type="entry name" value="Polyketide synthase dehydratase"/>
    <property type="match status" value="1"/>
</dbReference>
<dbReference type="SMART" id="SM00825">
    <property type="entry name" value="PKS_KS"/>
    <property type="match status" value="1"/>
</dbReference>
<evidence type="ECO:0000256" key="3">
    <source>
        <dbReference type="ARBA" id="ARBA00022679"/>
    </source>
</evidence>
<dbReference type="InterPro" id="IPR016035">
    <property type="entry name" value="Acyl_Trfase/lysoPLipase"/>
</dbReference>
<keyword evidence="1" id="KW-0596">Phosphopantetheine</keyword>
<feature type="region of interest" description="Disordered" evidence="5">
    <location>
        <begin position="2116"/>
        <end position="2151"/>
    </location>
</feature>
<dbReference type="SUPFAM" id="SSF52151">
    <property type="entry name" value="FabD/lysophospholipase-like"/>
    <property type="match status" value="1"/>
</dbReference>
<dbReference type="PROSITE" id="PS52019">
    <property type="entry name" value="PKS_MFAS_DH"/>
    <property type="match status" value="1"/>
</dbReference>
<dbReference type="Gene3D" id="3.40.366.10">
    <property type="entry name" value="Malonyl-Coenzyme A Acyl Carrier Protein, domain 2"/>
    <property type="match status" value="1"/>
</dbReference>
<dbReference type="OrthoDB" id="329835at2759"/>
<dbReference type="InterPro" id="IPR050091">
    <property type="entry name" value="PKS_NRPS_Biosynth_Enz"/>
</dbReference>
<dbReference type="InterPro" id="IPR049900">
    <property type="entry name" value="PKS_mFAS_DH"/>
</dbReference>
<dbReference type="Proteomes" id="UP000245119">
    <property type="component" value="Linkage Group LG3"/>
</dbReference>
<dbReference type="Gene3D" id="3.30.559.30">
    <property type="entry name" value="Nonribosomal peptide synthetase, condensation domain"/>
    <property type="match status" value="1"/>
</dbReference>
<dbReference type="InterPro" id="IPR049551">
    <property type="entry name" value="PKS_DH_C"/>
</dbReference>
<proteinExistence type="predicted"/>
<dbReference type="InterPro" id="IPR018201">
    <property type="entry name" value="Ketoacyl_synth_AS"/>
</dbReference>
<dbReference type="EMBL" id="PZQS01000003">
    <property type="protein sequence ID" value="PVD34020.1"/>
    <property type="molecule type" value="Genomic_DNA"/>
</dbReference>
<dbReference type="Pfam" id="PF00698">
    <property type="entry name" value="Acyl_transf_1"/>
    <property type="match status" value="1"/>
</dbReference>
<dbReference type="Pfam" id="PF16197">
    <property type="entry name" value="KAsynt_C_assoc"/>
    <property type="match status" value="1"/>
</dbReference>
<dbReference type="InterPro" id="IPR036736">
    <property type="entry name" value="ACP-like_sf"/>
</dbReference>
<dbReference type="InterPro" id="IPR016039">
    <property type="entry name" value="Thiolase-like"/>
</dbReference>
<dbReference type="InterPro" id="IPR001227">
    <property type="entry name" value="Ac_transferase_dom_sf"/>
</dbReference>
<evidence type="ECO:0000313" key="10">
    <source>
        <dbReference type="Proteomes" id="UP000245119"/>
    </source>
</evidence>
<evidence type="ECO:0000259" key="6">
    <source>
        <dbReference type="PROSITE" id="PS50075"/>
    </source>
</evidence>
<dbReference type="Pfam" id="PF14765">
    <property type="entry name" value="PS-DH"/>
    <property type="match status" value="1"/>
</dbReference>
<dbReference type="GO" id="GO:0006633">
    <property type="term" value="P:fatty acid biosynthetic process"/>
    <property type="evidence" value="ECO:0007669"/>
    <property type="project" value="InterPro"/>
</dbReference>
<dbReference type="InterPro" id="IPR009081">
    <property type="entry name" value="PP-bd_ACP"/>
</dbReference>
<dbReference type="GO" id="GO:0004315">
    <property type="term" value="F:3-oxoacyl-[acyl-carrier-protein] synthase activity"/>
    <property type="evidence" value="ECO:0007669"/>
    <property type="project" value="InterPro"/>
</dbReference>
<evidence type="ECO:0000259" key="8">
    <source>
        <dbReference type="PROSITE" id="PS52019"/>
    </source>
</evidence>
<feature type="domain" description="Ketosynthase family 3 (KS3)" evidence="7">
    <location>
        <begin position="48"/>
        <end position="469"/>
    </location>
</feature>
<dbReference type="CDD" id="cd00833">
    <property type="entry name" value="PKS"/>
    <property type="match status" value="1"/>
</dbReference>
<feature type="domain" description="Carrier" evidence="6">
    <location>
        <begin position="2043"/>
        <end position="2118"/>
    </location>
</feature>
<dbReference type="InterPro" id="IPR057326">
    <property type="entry name" value="KR_dom"/>
</dbReference>
<feature type="region of interest" description="N-terminal hotdog fold" evidence="4">
    <location>
        <begin position="925"/>
        <end position="1051"/>
    </location>
</feature>
<dbReference type="STRING" id="400727.A0A2T7PKT4"/>
<feature type="domain" description="PKS/mFAS DH" evidence="8">
    <location>
        <begin position="925"/>
        <end position="1206"/>
    </location>
</feature>
<feature type="region of interest" description="C-terminal hotdog fold" evidence="4">
    <location>
        <begin position="1064"/>
        <end position="1206"/>
    </location>
</feature>
<dbReference type="InterPro" id="IPR014030">
    <property type="entry name" value="Ketoacyl_synth_N"/>
</dbReference>
<keyword evidence="3" id="KW-0808">Transferase</keyword>
<dbReference type="SUPFAM" id="SSF51735">
    <property type="entry name" value="NAD(P)-binding Rossmann-fold domains"/>
    <property type="match status" value="2"/>
</dbReference>
<dbReference type="SUPFAM" id="SSF52777">
    <property type="entry name" value="CoA-dependent acyltransferases"/>
    <property type="match status" value="2"/>
</dbReference>
<feature type="compositionally biased region" description="Low complexity" evidence="5">
    <location>
        <begin position="2136"/>
        <end position="2147"/>
    </location>
</feature>
<dbReference type="GO" id="GO:0044550">
    <property type="term" value="P:secondary metabolite biosynthetic process"/>
    <property type="evidence" value="ECO:0007669"/>
    <property type="project" value="UniProtKB-ARBA"/>
</dbReference>
<dbReference type="Pfam" id="PF08659">
    <property type="entry name" value="KR"/>
    <property type="match status" value="1"/>
</dbReference>
<evidence type="ECO:0000256" key="2">
    <source>
        <dbReference type="ARBA" id="ARBA00022553"/>
    </source>
</evidence>